<proteinExistence type="predicted"/>
<keyword evidence="3" id="KW-1185">Reference proteome</keyword>
<organism evidence="2 3">
    <name type="scientific">Nocardioides marinquilinus</name>
    <dbReference type="NCBI Taxonomy" id="1210400"/>
    <lineage>
        <taxon>Bacteria</taxon>
        <taxon>Bacillati</taxon>
        <taxon>Actinomycetota</taxon>
        <taxon>Actinomycetes</taxon>
        <taxon>Propionibacteriales</taxon>
        <taxon>Nocardioidaceae</taxon>
        <taxon>Nocardioides</taxon>
    </lineage>
</organism>
<evidence type="ECO:0000313" key="2">
    <source>
        <dbReference type="EMBL" id="GAA5140347.1"/>
    </source>
</evidence>
<sequence>MVFGAAGQAQAVTRATGDPDTNRSTHDGAGDADASSRATAQGRLTVHTDADGGNAQTSPGIPGLPGLPGGSDAADNQTRASADASVRSRYQVADGTYRVVVRYRGAHGVERDRNSSRADLDLHTTVQFKSNSGGRNLSFNQRRDLPGNPRAVTSSFTIKVPDDSSGFFTVDAALEGISTANGRGGEASTRGEVAGVSVSVNRI</sequence>
<feature type="compositionally biased region" description="Basic and acidic residues" evidence="1">
    <location>
        <begin position="20"/>
        <end position="29"/>
    </location>
</feature>
<evidence type="ECO:0000256" key="1">
    <source>
        <dbReference type="SAM" id="MobiDB-lite"/>
    </source>
</evidence>
<comment type="caution">
    <text evidence="2">The sequence shown here is derived from an EMBL/GenBank/DDBJ whole genome shotgun (WGS) entry which is preliminary data.</text>
</comment>
<accession>A0ABP9P3U3</accession>
<dbReference type="EMBL" id="BAABKG010000001">
    <property type="protein sequence ID" value="GAA5140347.1"/>
    <property type="molecule type" value="Genomic_DNA"/>
</dbReference>
<evidence type="ECO:0000313" key="3">
    <source>
        <dbReference type="Proteomes" id="UP001500221"/>
    </source>
</evidence>
<evidence type="ECO:0008006" key="4">
    <source>
        <dbReference type="Google" id="ProtNLM"/>
    </source>
</evidence>
<dbReference type="Proteomes" id="UP001500221">
    <property type="component" value="Unassembled WGS sequence"/>
</dbReference>
<name>A0ABP9P3U3_9ACTN</name>
<feature type="region of interest" description="Disordered" evidence="1">
    <location>
        <begin position="1"/>
        <end position="87"/>
    </location>
</feature>
<reference evidence="3" key="1">
    <citation type="journal article" date="2019" name="Int. J. Syst. Evol. Microbiol.">
        <title>The Global Catalogue of Microorganisms (GCM) 10K type strain sequencing project: providing services to taxonomists for standard genome sequencing and annotation.</title>
        <authorList>
            <consortium name="The Broad Institute Genomics Platform"/>
            <consortium name="The Broad Institute Genome Sequencing Center for Infectious Disease"/>
            <person name="Wu L."/>
            <person name="Ma J."/>
        </authorList>
    </citation>
    <scope>NUCLEOTIDE SEQUENCE [LARGE SCALE GENOMIC DNA]</scope>
    <source>
        <strain evidence="3">JCM 18459</strain>
    </source>
</reference>
<protein>
    <recommendedName>
        <fullName evidence="4">Malectin domain-containing protein</fullName>
    </recommendedName>
</protein>
<gene>
    <name evidence="2" type="ORF">GCM10023340_00330</name>
</gene>